<keyword evidence="2" id="KW-1185">Reference proteome</keyword>
<reference evidence="1 2" key="1">
    <citation type="submission" date="2019-06" db="EMBL/GenBank/DDBJ databases">
        <title>Complete genome sequence of Ensifer mexicanus ITTG R7 isolated from nodules of Acacia angustissima (Mill.) Kuntze.</title>
        <authorList>
            <person name="Rincon-Rosales R."/>
            <person name="Rogel M.A."/>
            <person name="Guerrero G."/>
            <person name="Rincon-Molina C.I."/>
            <person name="Lopez-Lopez A."/>
            <person name="Martinez-Romero E."/>
        </authorList>
    </citation>
    <scope>NUCLEOTIDE SEQUENCE [LARGE SCALE GENOMIC DNA]</scope>
    <source>
        <strain evidence="1 2">ITTG R7</strain>
        <plasmid evidence="2">pemeittgr7c</plasmid>
    </source>
</reference>
<geneLocation type="plasmid" evidence="2">
    <name>pemeittgr7c</name>
</geneLocation>
<protein>
    <submittedName>
        <fullName evidence="1">Uncharacterized protein</fullName>
    </submittedName>
</protein>
<dbReference type="AlphaFoldDB" id="A0A859QY31"/>
<accession>A0A859QY31</accession>
<proteinExistence type="predicted"/>
<evidence type="ECO:0000313" key="2">
    <source>
        <dbReference type="Proteomes" id="UP000510721"/>
    </source>
</evidence>
<gene>
    <name evidence="1" type="ORF">FKV68_28675</name>
</gene>
<organism evidence="1 2">
    <name type="scientific">Sinorhizobium mexicanum</name>
    <dbReference type="NCBI Taxonomy" id="375549"/>
    <lineage>
        <taxon>Bacteria</taxon>
        <taxon>Pseudomonadati</taxon>
        <taxon>Pseudomonadota</taxon>
        <taxon>Alphaproteobacteria</taxon>
        <taxon>Hyphomicrobiales</taxon>
        <taxon>Rhizobiaceae</taxon>
        <taxon>Sinorhizobium/Ensifer group</taxon>
        <taxon>Sinorhizobium</taxon>
    </lineage>
</organism>
<name>A0A859QY31_9HYPH</name>
<sequence>MRKLDRPTAGKLLTDRINRVSVTAEKLDFGALKPPGKAPANVALRVDDRSDRAIFKDAHRPLPAGAAHAGARVVHGLIGP</sequence>
<evidence type="ECO:0000313" key="1">
    <source>
        <dbReference type="EMBL" id="QLL65326.1"/>
    </source>
</evidence>
<dbReference type="Proteomes" id="UP000510721">
    <property type="component" value="Plasmid pEmeITTGR7c"/>
</dbReference>
<keyword evidence="1" id="KW-0614">Plasmid</keyword>
<dbReference type="KEGG" id="emx:FKV68_28675"/>
<dbReference type="EMBL" id="CP041241">
    <property type="protein sequence ID" value="QLL65326.1"/>
    <property type="molecule type" value="Genomic_DNA"/>
</dbReference>
<dbReference type="RefSeq" id="WP_180943787.1">
    <property type="nucleotide sequence ID" value="NZ_CP041241.1"/>
</dbReference>